<dbReference type="AlphaFoldDB" id="A0A9Q0DVI6"/>
<reference evidence="6" key="1">
    <citation type="submission" date="2022-07" db="EMBL/GenBank/DDBJ databases">
        <title>Chromosome-level genome of Muraenolepis orangiensis.</title>
        <authorList>
            <person name="Kim J."/>
        </authorList>
    </citation>
    <scope>NUCLEOTIDE SEQUENCE</scope>
    <source>
        <strain evidence="6">KU_S4_2022</strain>
        <tissue evidence="6">Muscle</tissue>
    </source>
</reference>
<keyword evidence="7" id="KW-1185">Reference proteome</keyword>
<dbReference type="InterPro" id="IPR035976">
    <property type="entry name" value="Sushi/SCR/CCP_sf"/>
</dbReference>
<dbReference type="Gene3D" id="2.10.70.10">
    <property type="entry name" value="Complement Module, domain 1"/>
    <property type="match status" value="4"/>
</dbReference>
<evidence type="ECO:0000256" key="1">
    <source>
        <dbReference type="ARBA" id="ARBA00022729"/>
    </source>
</evidence>
<dbReference type="Pfam" id="PF00084">
    <property type="entry name" value="Sushi"/>
    <property type="match status" value="4"/>
</dbReference>
<sequence length="259" mass="28735">MVVCFRNRHWSNPPTCEVDGCGAVPEIEDAKATVFSFSVLYKCNRFHRLVGSVSRIFCYTDGTWSSPLPRCEADIPPASGGTDPITDKQEASIDRCGAVPEIEDAKATVFSFSVLYKCNRFHRLVGSVSRIFCYTDGTWSSPLPRCEGDRCGAVPEIEDAKATVFSFSVLYKCNRFHRLVGSVSRIFCYTDGTWSSPLPRCEVDGCGAVPEIEDAKATVFSFSVLYKCNRFHRLVGSVSRIFCYTDGTWSSPLPRCEGS</sequence>
<dbReference type="OrthoDB" id="9984531at2759"/>
<keyword evidence="3" id="KW-1015">Disulfide bond</keyword>
<feature type="domain" description="Sushi" evidence="5">
    <location>
        <begin position="149"/>
        <end position="203"/>
    </location>
</feature>
<keyword evidence="1" id="KW-0732">Signal</keyword>
<dbReference type="CDD" id="cd00033">
    <property type="entry name" value="CCP"/>
    <property type="match status" value="4"/>
</dbReference>
<dbReference type="PANTHER" id="PTHR45656:SF4">
    <property type="entry name" value="PROTEIN CBR-CLEC-78"/>
    <property type="match status" value="1"/>
</dbReference>
<dbReference type="EMBL" id="JANIIK010000111">
    <property type="protein sequence ID" value="KAJ3595274.1"/>
    <property type="molecule type" value="Genomic_DNA"/>
</dbReference>
<accession>A0A9Q0DVI6</accession>
<dbReference type="PROSITE" id="PS50923">
    <property type="entry name" value="SUSHI"/>
    <property type="match status" value="4"/>
</dbReference>
<comment type="caution">
    <text evidence="4">Lacks conserved residue(s) required for the propagation of feature annotation.</text>
</comment>
<dbReference type="PANTHER" id="PTHR45656">
    <property type="entry name" value="PROTEIN CBR-CLEC-78"/>
    <property type="match status" value="1"/>
</dbReference>
<evidence type="ECO:0000256" key="4">
    <source>
        <dbReference type="PROSITE-ProRule" id="PRU00302"/>
    </source>
</evidence>
<comment type="caution">
    <text evidence="6">The sequence shown here is derived from an EMBL/GenBank/DDBJ whole genome shotgun (WGS) entry which is preliminary data.</text>
</comment>
<protein>
    <recommendedName>
        <fullName evidence="5">Sushi domain-containing protein</fullName>
    </recommendedName>
</protein>
<feature type="domain" description="Sushi" evidence="5">
    <location>
        <begin position="94"/>
        <end position="148"/>
    </location>
</feature>
<dbReference type="SUPFAM" id="SSF57535">
    <property type="entry name" value="Complement control module/SCR domain"/>
    <property type="match status" value="4"/>
</dbReference>
<feature type="domain" description="Sushi" evidence="5">
    <location>
        <begin position="19"/>
        <end position="73"/>
    </location>
</feature>
<feature type="domain" description="Sushi" evidence="5">
    <location>
        <begin position="204"/>
        <end position="258"/>
    </location>
</feature>
<evidence type="ECO:0000256" key="3">
    <source>
        <dbReference type="ARBA" id="ARBA00023157"/>
    </source>
</evidence>
<dbReference type="Proteomes" id="UP001148018">
    <property type="component" value="Unassembled WGS sequence"/>
</dbReference>
<keyword evidence="2" id="KW-0677">Repeat</keyword>
<evidence type="ECO:0000313" key="7">
    <source>
        <dbReference type="Proteomes" id="UP001148018"/>
    </source>
</evidence>
<dbReference type="SMART" id="SM00032">
    <property type="entry name" value="CCP"/>
    <property type="match status" value="4"/>
</dbReference>
<dbReference type="InterPro" id="IPR051277">
    <property type="entry name" value="SEZ6_CSMD_C4BPB_Regulators"/>
</dbReference>
<name>A0A9Q0DVI6_9TELE</name>
<evidence type="ECO:0000313" key="6">
    <source>
        <dbReference type="EMBL" id="KAJ3595274.1"/>
    </source>
</evidence>
<gene>
    <name evidence="6" type="ORF">NHX12_004578</name>
</gene>
<evidence type="ECO:0000259" key="5">
    <source>
        <dbReference type="PROSITE" id="PS50923"/>
    </source>
</evidence>
<organism evidence="6 7">
    <name type="scientific">Muraenolepis orangiensis</name>
    <name type="common">Patagonian moray cod</name>
    <dbReference type="NCBI Taxonomy" id="630683"/>
    <lineage>
        <taxon>Eukaryota</taxon>
        <taxon>Metazoa</taxon>
        <taxon>Chordata</taxon>
        <taxon>Craniata</taxon>
        <taxon>Vertebrata</taxon>
        <taxon>Euteleostomi</taxon>
        <taxon>Actinopterygii</taxon>
        <taxon>Neopterygii</taxon>
        <taxon>Teleostei</taxon>
        <taxon>Neoteleostei</taxon>
        <taxon>Acanthomorphata</taxon>
        <taxon>Zeiogadaria</taxon>
        <taxon>Gadariae</taxon>
        <taxon>Gadiformes</taxon>
        <taxon>Muraenolepidoidei</taxon>
        <taxon>Muraenolepididae</taxon>
        <taxon>Muraenolepis</taxon>
    </lineage>
</organism>
<keyword evidence="4" id="KW-0768">Sushi</keyword>
<dbReference type="InterPro" id="IPR000436">
    <property type="entry name" value="Sushi_SCR_CCP_dom"/>
</dbReference>
<proteinExistence type="predicted"/>
<evidence type="ECO:0000256" key="2">
    <source>
        <dbReference type="ARBA" id="ARBA00022737"/>
    </source>
</evidence>